<organism evidence="1 2">
    <name type="scientific">Romanomermis culicivorax</name>
    <name type="common">Nematode worm</name>
    <dbReference type="NCBI Taxonomy" id="13658"/>
    <lineage>
        <taxon>Eukaryota</taxon>
        <taxon>Metazoa</taxon>
        <taxon>Ecdysozoa</taxon>
        <taxon>Nematoda</taxon>
        <taxon>Enoplea</taxon>
        <taxon>Dorylaimia</taxon>
        <taxon>Mermithida</taxon>
        <taxon>Mermithoidea</taxon>
        <taxon>Mermithidae</taxon>
        <taxon>Romanomermis</taxon>
    </lineage>
</organism>
<dbReference type="AlphaFoldDB" id="A0A915HQS8"/>
<dbReference type="WBParaSite" id="nRc.2.0.1.t04293-RA">
    <property type="protein sequence ID" value="nRc.2.0.1.t04293-RA"/>
    <property type="gene ID" value="nRc.2.0.1.g04293"/>
</dbReference>
<proteinExistence type="predicted"/>
<evidence type="ECO:0000313" key="1">
    <source>
        <dbReference type="Proteomes" id="UP000887565"/>
    </source>
</evidence>
<name>A0A915HQS8_ROMCU</name>
<reference evidence="2" key="1">
    <citation type="submission" date="2022-11" db="UniProtKB">
        <authorList>
            <consortium name="WormBaseParasite"/>
        </authorList>
    </citation>
    <scope>IDENTIFICATION</scope>
</reference>
<accession>A0A915HQS8</accession>
<protein>
    <submittedName>
        <fullName evidence="2">Uncharacterized protein</fullName>
    </submittedName>
</protein>
<sequence>MLVQIMVQNIQWTDCFEMYCGPCGNGPSFGSINAKDTISAHLKYQSGTGGGPAPPELKETVKEIWDMLPGQFERIPNEYDDDAGLLTGTEILPLS</sequence>
<keyword evidence="1" id="KW-1185">Reference proteome</keyword>
<evidence type="ECO:0000313" key="2">
    <source>
        <dbReference type="WBParaSite" id="nRc.2.0.1.t04293-RA"/>
    </source>
</evidence>
<dbReference type="Proteomes" id="UP000887565">
    <property type="component" value="Unplaced"/>
</dbReference>